<protein>
    <submittedName>
        <fullName evidence="1">NBS-LRR resistance protein</fullName>
    </submittedName>
</protein>
<keyword evidence="2" id="KW-1185">Reference proteome</keyword>
<proteinExistence type="predicted"/>
<dbReference type="EnsemblPlants" id="PGSC0003DMT400083718">
    <property type="protein sequence ID" value="PGSC0003DMT400083718"/>
    <property type="gene ID" value="PGSC0003DMG400033559"/>
</dbReference>
<sequence length="113" mass="12847">MAKIVGHFCFVLLSNQPDKTDEKYDNEHVVSQVNSMIVYLLLKIIPVSLDVMHICCTNLKASKSEEVGRFIKQLLEASPDLLIEYLIHLQERVINAITPSTSCHDRVPIHYAL</sequence>
<organism evidence="1 2">
    <name type="scientific">Solanum tuberosum</name>
    <name type="common">Potato</name>
    <dbReference type="NCBI Taxonomy" id="4113"/>
    <lineage>
        <taxon>Eukaryota</taxon>
        <taxon>Viridiplantae</taxon>
        <taxon>Streptophyta</taxon>
        <taxon>Embryophyta</taxon>
        <taxon>Tracheophyta</taxon>
        <taxon>Spermatophyta</taxon>
        <taxon>Magnoliopsida</taxon>
        <taxon>eudicotyledons</taxon>
        <taxon>Gunneridae</taxon>
        <taxon>Pentapetalae</taxon>
        <taxon>asterids</taxon>
        <taxon>lamiids</taxon>
        <taxon>Solanales</taxon>
        <taxon>Solanaceae</taxon>
        <taxon>Solanoideae</taxon>
        <taxon>Solaneae</taxon>
        <taxon>Solanum</taxon>
    </lineage>
</organism>
<accession>M1D713</accession>
<dbReference type="HOGENOM" id="CLU_2137903_0_0_1"/>
<name>M1D713_SOLTU</name>
<dbReference type="InParanoid" id="M1D713"/>
<reference evidence="2" key="1">
    <citation type="journal article" date="2011" name="Nature">
        <title>Genome sequence and analysis of the tuber crop potato.</title>
        <authorList>
            <consortium name="The Potato Genome Sequencing Consortium"/>
        </authorList>
    </citation>
    <scope>NUCLEOTIDE SEQUENCE [LARGE SCALE GENOMIC DNA]</scope>
    <source>
        <strain evidence="2">cv. DM1-3 516 R44</strain>
    </source>
</reference>
<dbReference type="Proteomes" id="UP000011115">
    <property type="component" value="Unassembled WGS sequence"/>
</dbReference>
<reference evidence="1" key="2">
    <citation type="submission" date="2015-06" db="UniProtKB">
        <authorList>
            <consortium name="EnsemblPlants"/>
        </authorList>
    </citation>
    <scope>IDENTIFICATION</scope>
    <source>
        <strain evidence="1">DM1-3 516 R44</strain>
    </source>
</reference>
<dbReference type="PaxDb" id="4113-PGSC0003DMT400083718"/>
<evidence type="ECO:0000313" key="1">
    <source>
        <dbReference type="EnsemblPlants" id="PGSC0003DMT400083718"/>
    </source>
</evidence>
<dbReference type="AlphaFoldDB" id="M1D713"/>
<evidence type="ECO:0000313" key="2">
    <source>
        <dbReference type="Proteomes" id="UP000011115"/>
    </source>
</evidence>
<dbReference type="Gramene" id="PGSC0003DMT400083718">
    <property type="protein sequence ID" value="PGSC0003DMT400083718"/>
    <property type="gene ID" value="PGSC0003DMG400033559"/>
</dbReference>